<dbReference type="OrthoDB" id="206151at2157"/>
<feature type="domain" description="DUF7344" evidence="1">
    <location>
        <begin position="24"/>
        <end position="107"/>
    </location>
</feature>
<reference evidence="3" key="1">
    <citation type="submission" date="2016-10" db="EMBL/GenBank/DDBJ databases">
        <authorList>
            <person name="Varghese N."/>
            <person name="Submissions S."/>
        </authorList>
    </citation>
    <scope>NUCLEOTIDE SEQUENCE [LARGE SCALE GENOMIC DNA]</scope>
    <source>
        <strain evidence="3">DSM 13078</strain>
    </source>
</reference>
<evidence type="ECO:0000313" key="3">
    <source>
        <dbReference type="Proteomes" id="UP000199161"/>
    </source>
</evidence>
<dbReference type="AlphaFoldDB" id="A0A1I1LBS4"/>
<evidence type="ECO:0000259" key="1">
    <source>
        <dbReference type="Pfam" id="PF24035"/>
    </source>
</evidence>
<sequence length="140" mass="15878">MAEGTLHLREEIHTGGIIEEVLYLFSSERRRITIHILHEVDSEASGRAGIMSHEQLAEQVAAVENGCHVDCVDRQSRKSAKVGLRQNHLPVLDEFGIVEWNKRSGSILTTTQTREFGSLLKTIEFAIRRVEISDTDRRRS</sequence>
<dbReference type="EMBL" id="FOKW01000014">
    <property type="protein sequence ID" value="SFC67833.1"/>
    <property type="molecule type" value="Genomic_DNA"/>
</dbReference>
<keyword evidence="3" id="KW-1185">Reference proteome</keyword>
<organism evidence="2 3">
    <name type="scientific">Natronobacterium haloterrestre</name>
    <name type="common">Halobiforma haloterrestris</name>
    <dbReference type="NCBI Taxonomy" id="148448"/>
    <lineage>
        <taxon>Archaea</taxon>
        <taxon>Methanobacteriati</taxon>
        <taxon>Methanobacteriota</taxon>
        <taxon>Stenosarchaea group</taxon>
        <taxon>Halobacteria</taxon>
        <taxon>Halobacteriales</taxon>
        <taxon>Natrialbaceae</taxon>
        <taxon>Natronobacterium</taxon>
    </lineage>
</organism>
<dbReference type="Proteomes" id="UP000199161">
    <property type="component" value="Unassembled WGS sequence"/>
</dbReference>
<dbReference type="RefSeq" id="WP_089789747.1">
    <property type="nucleotide sequence ID" value="NZ_FOKW01000014.1"/>
</dbReference>
<name>A0A1I1LBS4_NATHA</name>
<evidence type="ECO:0000313" key="2">
    <source>
        <dbReference type="EMBL" id="SFC67833.1"/>
    </source>
</evidence>
<dbReference type="InterPro" id="IPR055768">
    <property type="entry name" value="DUF7344"/>
</dbReference>
<proteinExistence type="predicted"/>
<dbReference type="Pfam" id="PF24035">
    <property type="entry name" value="DUF7344"/>
    <property type="match status" value="1"/>
</dbReference>
<protein>
    <recommendedName>
        <fullName evidence="1">DUF7344 domain-containing protein</fullName>
    </recommendedName>
</protein>
<gene>
    <name evidence="2" type="ORF">SAMN05444422_11458</name>
</gene>
<accession>A0A1I1LBS4</accession>